<comment type="caution">
    <text evidence="1">The sequence shown here is derived from an EMBL/GenBank/DDBJ whole genome shotgun (WGS) entry which is preliminary data.</text>
</comment>
<organism evidence="1 2">
    <name type="scientific">Siculibacillus lacustris</name>
    <dbReference type="NCBI Taxonomy" id="1549641"/>
    <lineage>
        <taxon>Bacteria</taxon>
        <taxon>Pseudomonadati</taxon>
        <taxon>Pseudomonadota</taxon>
        <taxon>Alphaproteobacteria</taxon>
        <taxon>Hyphomicrobiales</taxon>
        <taxon>Ancalomicrobiaceae</taxon>
        <taxon>Siculibacillus</taxon>
    </lineage>
</organism>
<dbReference type="AlphaFoldDB" id="A0A4Q9VEV6"/>
<protein>
    <submittedName>
        <fullName evidence="1">Uncharacterized protein</fullName>
    </submittedName>
</protein>
<reference evidence="1 2" key="1">
    <citation type="submission" date="2019-02" db="EMBL/GenBank/DDBJ databases">
        <title>Siculibacillus lacustris gen. nov., sp. nov., a new rosette-forming bacterium isolated from a freshwater crater lake (Lake St. Ana, Romania).</title>
        <authorList>
            <person name="Felfoldi T."/>
            <person name="Marton Z."/>
            <person name="Szabo A."/>
            <person name="Mentes A."/>
            <person name="Boka K."/>
            <person name="Marialigeti K."/>
            <person name="Mathe I."/>
            <person name="Koncz M."/>
            <person name="Schumann P."/>
            <person name="Toth E."/>
        </authorList>
    </citation>
    <scope>NUCLEOTIDE SEQUENCE [LARGE SCALE GENOMIC DNA]</scope>
    <source>
        <strain evidence="1 2">SA-279</strain>
    </source>
</reference>
<gene>
    <name evidence="1" type="ORF">EYW49_20580</name>
</gene>
<evidence type="ECO:0000313" key="2">
    <source>
        <dbReference type="Proteomes" id="UP000292781"/>
    </source>
</evidence>
<name>A0A4Q9VEV6_9HYPH</name>
<dbReference type="EMBL" id="SJFN01000045">
    <property type="protein sequence ID" value="TBW33358.1"/>
    <property type="molecule type" value="Genomic_DNA"/>
</dbReference>
<keyword evidence="2" id="KW-1185">Reference proteome</keyword>
<proteinExistence type="predicted"/>
<sequence length="249" mass="26139">MLAYLALRLAAIEALTGATIAGDRLYDSRQFPLDGIDSLDTGPSLCVYTEEGRGRPYGSARTDPAETHVWLVIEAVVLVAGSLDVTGPDGNPQTIDGATTAIPDRDHEAMVDLLVSQVRRRLSIGGAVDYDDAATLFRAARVGIDESEDMPQRTTDKAVRLAGRTLRFRAKVHCDAWPAAGTVPASALPEPLASLAPRFVLPSSLDVLATVSASVHPPGALPAALTGIDMTIGLGRPPPTPPDLHAPVP</sequence>
<evidence type="ECO:0000313" key="1">
    <source>
        <dbReference type="EMBL" id="TBW33358.1"/>
    </source>
</evidence>
<accession>A0A4Q9VEV6</accession>
<dbReference type="RefSeq" id="WP_131311514.1">
    <property type="nucleotide sequence ID" value="NZ_SJFN01000045.1"/>
</dbReference>
<dbReference type="Proteomes" id="UP000292781">
    <property type="component" value="Unassembled WGS sequence"/>
</dbReference>
<dbReference type="OrthoDB" id="7841151at2"/>